<evidence type="ECO:0000256" key="1">
    <source>
        <dbReference type="SAM" id="Phobius"/>
    </source>
</evidence>
<reference evidence="2 3" key="1">
    <citation type="submission" date="2012-02" db="EMBL/GenBank/DDBJ databases">
        <title>Complete genome sequence of Bifidobacterium catenulatum JCM 1194.</title>
        <authorList>
            <person name="Toh H."/>
            <person name="Oshima K."/>
            <person name="Morita H."/>
            <person name="Hattori M."/>
        </authorList>
    </citation>
    <scope>NUCLEOTIDE SEQUENCE [LARGE SCALE GENOMIC DNA]</scope>
    <source>
        <strain evidence="2 3">JCM 1194</strain>
    </source>
</reference>
<evidence type="ECO:0000313" key="2">
    <source>
        <dbReference type="EMBL" id="BAR01642.1"/>
    </source>
</evidence>
<dbReference type="RefSeq" id="WP_003835276.1">
    <property type="nucleotide sequence ID" value="NZ_ABXY01000011.1"/>
</dbReference>
<name>A0ABM7EV10_9BIFI</name>
<feature type="transmembrane region" description="Helical" evidence="1">
    <location>
        <begin position="131"/>
        <end position="152"/>
    </location>
</feature>
<evidence type="ECO:0008006" key="4">
    <source>
        <dbReference type="Google" id="ProtNLM"/>
    </source>
</evidence>
<proteinExistence type="predicted"/>
<gene>
    <name evidence="2" type="ORF">BBCT_0674</name>
</gene>
<keyword evidence="3" id="KW-1185">Reference proteome</keyword>
<accession>A0ABM7EV10</accession>
<feature type="transmembrane region" description="Helical" evidence="1">
    <location>
        <begin position="55"/>
        <end position="77"/>
    </location>
</feature>
<evidence type="ECO:0000313" key="3">
    <source>
        <dbReference type="Proteomes" id="UP000035061"/>
    </source>
</evidence>
<sequence length="191" mass="20484">MTSKDIKPVIEQPDTEIPLMLSQAIIVAGVLAVGELACSPLYFSLLKSSLALIPWAMEAVFMAVAFTFVVGFALLWCAESFTLKMRERFRPFAYAIVGLIGYGVWSLLVFSATINSVLAMVGESVLTNGQIGAIALNGAALGFVAFLFAKLLDVKLGNRKTTAIIMLVVEVAAAIIGLIIMILMFRALYAA</sequence>
<dbReference type="Proteomes" id="UP000035061">
    <property type="component" value="Chromosome"/>
</dbReference>
<keyword evidence="1" id="KW-0472">Membrane</keyword>
<organism evidence="2 3">
    <name type="scientific">Bifidobacterium catenulatum DSM 16992 = JCM 1194 = LMG 11043</name>
    <dbReference type="NCBI Taxonomy" id="566552"/>
    <lineage>
        <taxon>Bacteria</taxon>
        <taxon>Bacillati</taxon>
        <taxon>Actinomycetota</taxon>
        <taxon>Actinomycetes</taxon>
        <taxon>Bifidobacteriales</taxon>
        <taxon>Bifidobacteriaceae</taxon>
        <taxon>Bifidobacterium</taxon>
    </lineage>
</organism>
<dbReference type="GeneID" id="45582589"/>
<dbReference type="EMBL" id="AP012325">
    <property type="protein sequence ID" value="BAR01642.1"/>
    <property type="molecule type" value="Genomic_DNA"/>
</dbReference>
<keyword evidence="1" id="KW-0812">Transmembrane</keyword>
<feature type="transmembrane region" description="Helical" evidence="1">
    <location>
        <begin position="21"/>
        <end position="43"/>
    </location>
</feature>
<protein>
    <recommendedName>
        <fullName evidence="4">Cadmium transporter</fullName>
    </recommendedName>
</protein>
<feature type="transmembrane region" description="Helical" evidence="1">
    <location>
        <begin position="89"/>
        <end position="111"/>
    </location>
</feature>
<keyword evidence="1" id="KW-1133">Transmembrane helix</keyword>
<feature type="transmembrane region" description="Helical" evidence="1">
    <location>
        <begin position="164"/>
        <end position="189"/>
    </location>
</feature>